<feature type="compositionally biased region" description="Low complexity" evidence="3">
    <location>
        <begin position="70"/>
        <end position="87"/>
    </location>
</feature>
<dbReference type="SUPFAM" id="SSF46565">
    <property type="entry name" value="Chaperone J-domain"/>
    <property type="match status" value="1"/>
</dbReference>
<keyword evidence="6" id="KW-1185">Reference proteome</keyword>
<dbReference type="CDD" id="cd06257">
    <property type="entry name" value="DnaJ"/>
    <property type="match status" value="1"/>
</dbReference>
<keyword evidence="1" id="KW-0235">DNA replication</keyword>
<feature type="region of interest" description="Disordered" evidence="3">
    <location>
        <begin position="62"/>
        <end position="99"/>
    </location>
</feature>
<evidence type="ECO:0000313" key="5">
    <source>
        <dbReference type="EMBL" id="SDP16886.1"/>
    </source>
</evidence>
<reference evidence="5 6" key="1">
    <citation type="submission" date="2016-10" db="EMBL/GenBank/DDBJ databases">
        <authorList>
            <person name="de Groot N.N."/>
        </authorList>
    </citation>
    <scope>NUCLEOTIDE SEQUENCE [LARGE SCALE GENOMIC DNA]</scope>
    <source>
        <strain evidence="5 6">DSM 12272</strain>
    </source>
</reference>
<organism evidence="5 6">
    <name type="scientific">Clostridium gasigenes</name>
    <dbReference type="NCBI Taxonomy" id="94869"/>
    <lineage>
        <taxon>Bacteria</taxon>
        <taxon>Bacillati</taxon>
        <taxon>Bacillota</taxon>
        <taxon>Clostridia</taxon>
        <taxon>Eubacteriales</taxon>
        <taxon>Clostridiaceae</taxon>
        <taxon>Clostridium</taxon>
    </lineage>
</organism>
<dbReference type="PANTHER" id="PTHR44145">
    <property type="entry name" value="DNAJ HOMOLOG SUBFAMILY A MEMBER 3, MITOCHONDRIAL"/>
    <property type="match status" value="1"/>
</dbReference>
<evidence type="ECO:0000259" key="4">
    <source>
        <dbReference type="PROSITE" id="PS50076"/>
    </source>
</evidence>
<dbReference type="Pfam" id="PF00226">
    <property type="entry name" value="DnaJ"/>
    <property type="match status" value="1"/>
</dbReference>
<dbReference type="RefSeq" id="WP_089967241.1">
    <property type="nucleotide sequence ID" value="NZ_FNJM01000002.1"/>
</dbReference>
<dbReference type="PRINTS" id="PR00625">
    <property type="entry name" value="JDOMAIN"/>
</dbReference>
<dbReference type="Proteomes" id="UP000198597">
    <property type="component" value="Unassembled WGS sequence"/>
</dbReference>
<evidence type="ECO:0000256" key="1">
    <source>
        <dbReference type="ARBA" id="ARBA00022705"/>
    </source>
</evidence>
<dbReference type="InterPro" id="IPR036869">
    <property type="entry name" value="J_dom_sf"/>
</dbReference>
<dbReference type="GO" id="GO:0006260">
    <property type="term" value="P:DNA replication"/>
    <property type="evidence" value="ECO:0007669"/>
    <property type="project" value="UniProtKB-KW"/>
</dbReference>
<dbReference type="PROSITE" id="PS00636">
    <property type="entry name" value="DNAJ_1"/>
    <property type="match status" value="1"/>
</dbReference>
<dbReference type="OrthoDB" id="9779889at2"/>
<gene>
    <name evidence="5" type="ORF">SAMN04488529_102371</name>
</gene>
<accession>A0A1H0QJJ9</accession>
<name>A0A1H0QJJ9_9CLOT</name>
<keyword evidence="2" id="KW-0143">Chaperone</keyword>
<evidence type="ECO:0000256" key="2">
    <source>
        <dbReference type="ARBA" id="ARBA00023186"/>
    </source>
</evidence>
<dbReference type="InterPro" id="IPR018253">
    <property type="entry name" value="DnaJ_domain_CS"/>
</dbReference>
<dbReference type="InterPro" id="IPR051938">
    <property type="entry name" value="Apopto_cytoskel_mod"/>
</dbReference>
<dbReference type="PROSITE" id="PS50076">
    <property type="entry name" value="DNAJ_2"/>
    <property type="match status" value="1"/>
</dbReference>
<feature type="domain" description="J" evidence="4">
    <location>
        <begin position="3"/>
        <end position="68"/>
    </location>
</feature>
<protein>
    <submittedName>
        <fullName evidence="5">DnaJ domain-containing protein</fullName>
    </submittedName>
</protein>
<dbReference type="AlphaFoldDB" id="A0A1H0QJJ9"/>
<evidence type="ECO:0000313" key="6">
    <source>
        <dbReference type="Proteomes" id="UP000198597"/>
    </source>
</evidence>
<dbReference type="STRING" id="94869.SAMN04488529_102371"/>
<dbReference type="InterPro" id="IPR001623">
    <property type="entry name" value="DnaJ_domain"/>
</dbReference>
<dbReference type="Gene3D" id="1.10.287.110">
    <property type="entry name" value="DnaJ domain"/>
    <property type="match status" value="1"/>
</dbReference>
<dbReference type="PANTHER" id="PTHR44145:SF3">
    <property type="entry name" value="DNAJ HOMOLOG SUBFAMILY A MEMBER 3, MITOCHONDRIAL"/>
    <property type="match status" value="1"/>
</dbReference>
<evidence type="ECO:0000256" key="3">
    <source>
        <dbReference type="SAM" id="MobiDB-lite"/>
    </source>
</evidence>
<feature type="compositionally biased region" description="Basic and acidic residues" evidence="3">
    <location>
        <begin position="88"/>
        <end position="99"/>
    </location>
</feature>
<dbReference type="SMART" id="SM00271">
    <property type="entry name" value="DnaJ"/>
    <property type="match status" value="1"/>
</dbReference>
<sequence length="147" mass="17156">MKNYYKTLDISVNATKDEIKKAFRILAKKYHPDRNVNNENALRNFQEINEAYEILGNEDSRKEYDKKISSSKQSNSKDTNSKNNKSSNDNRKSQDKSDSMADLNKYFESLFGFDANTNNIDKDKLKNQKNPIDTSNMFEGFFNIKKK</sequence>
<dbReference type="EMBL" id="FNJM01000002">
    <property type="protein sequence ID" value="SDP16886.1"/>
    <property type="molecule type" value="Genomic_DNA"/>
</dbReference>
<proteinExistence type="predicted"/>